<dbReference type="OrthoDB" id="3055369at2759"/>
<name>A0A166FJC3_9AGAM</name>
<dbReference type="AlphaFoldDB" id="A0A166FJC3"/>
<evidence type="ECO:0000313" key="2">
    <source>
        <dbReference type="Proteomes" id="UP000076532"/>
    </source>
</evidence>
<keyword evidence="2" id="KW-1185">Reference proteome</keyword>
<gene>
    <name evidence="1" type="ORF">FIBSPDRAFT_38365</name>
</gene>
<protein>
    <submittedName>
        <fullName evidence="1">Uncharacterized protein</fullName>
    </submittedName>
</protein>
<accession>A0A166FJC3</accession>
<evidence type="ECO:0000313" key="1">
    <source>
        <dbReference type="EMBL" id="KZP16866.1"/>
    </source>
</evidence>
<dbReference type="EMBL" id="KV417588">
    <property type="protein sequence ID" value="KZP16866.1"/>
    <property type="molecule type" value="Genomic_DNA"/>
</dbReference>
<sequence length="222" mass="24645">MITFNTDHVSRGGTVNNINGNHIIHITINLAPGCTPPAEINQILQHIHASSSTSSRGPAQLRRPSETPSGQIAKIYVAVDPFYNSAMSSIDQVRVTISIVQTMMANPMLCPSKDLPETLASLKRLMELMELALRAYQHTDLAPSLSRAISIRVEECRPALEELISQLNLINFRHILFNTVLYFIRKHMWARIGWKGSAISALDSKFRKSHSSFAACLLALGR</sequence>
<proteinExistence type="predicted"/>
<organism evidence="1 2">
    <name type="scientific">Athelia psychrophila</name>
    <dbReference type="NCBI Taxonomy" id="1759441"/>
    <lineage>
        <taxon>Eukaryota</taxon>
        <taxon>Fungi</taxon>
        <taxon>Dikarya</taxon>
        <taxon>Basidiomycota</taxon>
        <taxon>Agaricomycotina</taxon>
        <taxon>Agaricomycetes</taxon>
        <taxon>Agaricomycetidae</taxon>
        <taxon>Atheliales</taxon>
        <taxon>Atheliaceae</taxon>
        <taxon>Athelia</taxon>
    </lineage>
</organism>
<dbReference type="STRING" id="436010.A0A166FJC3"/>
<dbReference type="Proteomes" id="UP000076532">
    <property type="component" value="Unassembled WGS sequence"/>
</dbReference>
<reference evidence="1 2" key="1">
    <citation type="journal article" date="2016" name="Mol. Biol. Evol.">
        <title>Comparative Genomics of Early-Diverging Mushroom-Forming Fungi Provides Insights into the Origins of Lignocellulose Decay Capabilities.</title>
        <authorList>
            <person name="Nagy L.G."/>
            <person name="Riley R."/>
            <person name="Tritt A."/>
            <person name="Adam C."/>
            <person name="Daum C."/>
            <person name="Floudas D."/>
            <person name="Sun H."/>
            <person name="Yadav J.S."/>
            <person name="Pangilinan J."/>
            <person name="Larsson K.H."/>
            <person name="Matsuura K."/>
            <person name="Barry K."/>
            <person name="Labutti K."/>
            <person name="Kuo R."/>
            <person name="Ohm R.A."/>
            <person name="Bhattacharya S.S."/>
            <person name="Shirouzu T."/>
            <person name="Yoshinaga Y."/>
            <person name="Martin F.M."/>
            <person name="Grigoriev I.V."/>
            <person name="Hibbett D.S."/>
        </authorList>
    </citation>
    <scope>NUCLEOTIDE SEQUENCE [LARGE SCALE GENOMIC DNA]</scope>
    <source>
        <strain evidence="1 2">CBS 109695</strain>
    </source>
</reference>